<dbReference type="InterPro" id="IPR006035">
    <property type="entry name" value="Ureohydrolase"/>
</dbReference>
<dbReference type="Gene3D" id="3.40.800.10">
    <property type="entry name" value="Ureohydrolase domain"/>
    <property type="match status" value="1"/>
</dbReference>
<dbReference type="CDD" id="cd11592">
    <property type="entry name" value="Agmatinase_PAH"/>
    <property type="match status" value="1"/>
</dbReference>
<keyword evidence="7" id="KW-1185">Reference proteome</keyword>
<feature type="binding site" evidence="4">
    <location>
        <position position="264"/>
    </location>
    <ligand>
        <name>Mn(2+)</name>
        <dbReference type="ChEBI" id="CHEBI:29035"/>
        <label>1</label>
    </ligand>
</feature>
<dbReference type="Pfam" id="PF00491">
    <property type="entry name" value="Arginase"/>
    <property type="match status" value="1"/>
</dbReference>
<comment type="cofactor">
    <cofactor evidence="4">
        <name>Mn(2+)</name>
        <dbReference type="ChEBI" id="CHEBI:29035"/>
    </cofactor>
    <text evidence="4">Binds 2 manganese ions per subunit.</text>
</comment>
<name>A0AAE2ZJA1_9HYPH</name>
<evidence type="ECO:0000256" key="2">
    <source>
        <dbReference type="ARBA" id="ARBA00022723"/>
    </source>
</evidence>
<keyword evidence="2 4" id="KW-0479">Metal-binding</keyword>
<keyword evidence="3 6" id="KW-0378">Hydrolase</keyword>
<feature type="binding site" evidence="4">
    <location>
        <position position="173"/>
    </location>
    <ligand>
        <name>Mn(2+)</name>
        <dbReference type="ChEBI" id="CHEBI:29035"/>
        <label>1</label>
    </ligand>
</feature>
<dbReference type="InterPro" id="IPR005925">
    <property type="entry name" value="Agmatinase-rel"/>
</dbReference>
<evidence type="ECO:0000256" key="5">
    <source>
        <dbReference type="SAM" id="MobiDB-lite"/>
    </source>
</evidence>
<feature type="binding site" evidence="4">
    <location>
        <position position="171"/>
    </location>
    <ligand>
        <name>Mn(2+)</name>
        <dbReference type="ChEBI" id="CHEBI:29035"/>
        <label>1</label>
    </ligand>
</feature>
<protein>
    <submittedName>
        <fullName evidence="6">Agmatinase</fullName>
        <ecNumber evidence="6">3.5.3.11</ecNumber>
    </submittedName>
</protein>
<feature type="binding site" evidence="4">
    <location>
        <position position="175"/>
    </location>
    <ligand>
        <name>Mn(2+)</name>
        <dbReference type="ChEBI" id="CHEBI:29035"/>
        <label>1</label>
    </ligand>
</feature>
<dbReference type="PANTHER" id="PTHR11358">
    <property type="entry name" value="ARGINASE/AGMATINASE"/>
    <property type="match status" value="1"/>
</dbReference>
<dbReference type="GO" id="GO:0008783">
    <property type="term" value="F:agmatinase activity"/>
    <property type="evidence" value="ECO:0007669"/>
    <property type="project" value="UniProtKB-EC"/>
</dbReference>
<dbReference type="PIRSF" id="PIRSF036979">
    <property type="entry name" value="Arginase"/>
    <property type="match status" value="1"/>
</dbReference>
<dbReference type="EC" id="3.5.3.11" evidence="6"/>
<dbReference type="Proteomes" id="UP001196509">
    <property type="component" value="Unassembled WGS sequence"/>
</dbReference>
<dbReference type="GO" id="GO:0033389">
    <property type="term" value="P:putrescine biosynthetic process from arginine, via agmatine"/>
    <property type="evidence" value="ECO:0007669"/>
    <property type="project" value="TreeGrafter"/>
</dbReference>
<feature type="region of interest" description="Disordered" evidence="5">
    <location>
        <begin position="1"/>
        <end position="35"/>
    </location>
</feature>
<dbReference type="PROSITE" id="PS51409">
    <property type="entry name" value="ARGINASE_2"/>
    <property type="match status" value="1"/>
</dbReference>
<dbReference type="NCBIfam" id="TIGR01230">
    <property type="entry name" value="agmatinase"/>
    <property type="match status" value="1"/>
</dbReference>
<comment type="caution">
    <text evidence="6">The sequence shown here is derived from an EMBL/GenBank/DDBJ whole genome shotgun (WGS) entry which is preliminary data.</text>
</comment>
<reference evidence="6" key="1">
    <citation type="submission" date="2021-08" db="EMBL/GenBank/DDBJ databases">
        <title>Hoeflea bacterium WL0058 sp. nov., isolated from the sediment.</title>
        <authorList>
            <person name="Wang L."/>
            <person name="Zhang D."/>
        </authorList>
    </citation>
    <scope>NUCLEOTIDE SEQUENCE</scope>
    <source>
        <strain evidence="6">WL0058</strain>
    </source>
</reference>
<dbReference type="RefSeq" id="WP_220228260.1">
    <property type="nucleotide sequence ID" value="NZ_JAICBX010000002.1"/>
</dbReference>
<keyword evidence="4" id="KW-0464">Manganese</keyword>
<evidence type="ECO:0000313" key="6">
    <source>
        <dbReference type="EMBL" id="MBW8637563.1"/>
    </source>
</evidence>
<dbReference type="EMBL" id="JAICBX010000002">
    <property type="protein sequence ID" value="MBW8637563.1"/>
    <property type="molecule type" value="Genomic_DNA"/>
</dbReference>
<evidence type="ECO:0000256" key="1">
    <source>
        <dbReference type="ARBA" id="ARBA00009227"/>
    </source>
</evidence>
<dbReference type="AlphaFoldDB" id="A0AAE2ZJA1"/>
<gene>
    <name evidence="6" type="primary">speB</name>
    <name evidence="6" type="ORF">K1W69_10215</name>
</gene>
<dbReference type="PANTHER" id="PTHR11358:SF26">
    <property type="entry name" value="GUANIDINO ACID HYDROLASE, MITOCHONDRIAL"/>
    <property type="match status" value="1"/>
</dbReference>
<organism evidence="6 7">
    <name type="scientific">Flavimaribacter sediminis</name>
    <dbReference type="NCBI Taxonomy" id="2865987"/>
    <lineage>
        <taxon>Bacteria</taxon>
        <taxon>Pseudomonadati</taxon>
        <taxon>Pseudomonadota</taxon>
        <taxon>Alphaproteobacteria</taxon>
        <taxon>Hyphomicrobiales</taxon>
        <taxon>Rhizobiaceae</taxon>
        <taxon>Flavimaribacter</taxon>
    </lineage>
</organism>
<evidence type="ECO:0000256" key="3">
    <source>
        <dbReference type="ARBA" id="ARBA00022801"/>
    </source>
</evidence>
<dbReference type="InterPro" id="IPR023696">
    <property type="entry name" value="Ureohydrolase_dom_sf"/>
</dbReference>
<dbReference type="SUPFAM" id="SSF52768">
    <property type="entry name" value="Arginase/deacetylase"/>
    <property type="match status" value="1"/>
</dbReference>
<sequence>MTGVEDKSGQSIFDGRGATRSSDIGEFAPRDPNQSPRFAEVATFMRARSLSLGEASLVDVGIVGMPFDLGTHYRSGSRHAPAAVREASRVLRDWNGHTGVAPFKTARIADLGDVPVHPVDFNASLEAGTDMFSEVKKAGVRPLALGGDHTVSLPILRALAADGQLGMVHFDAHSDTADSIRGSKINNSTPFRRAVEESLIDPKRTIQIGLRSQISSEDEYEWARDVGMTLITMDDFEGRGRSAIIEKTREIIADGQTYISFDIDSLDSVYCPGTGVPEPGGFSMRDAMVMLRSLRGADIVGADIVEISPSLDISGITALHGAHLGFEILCLLAEASRQGSA</sequence>
<feature type="binding site" evidence="4">
    <location>
        <position position="262"/>
    </location>
    <ligand>
        <name>Mn(2+)</name>
        <dbReference type="ChEBI" id="CHEBI:29035"/>
        <label>1</label>
    </ligand>
</feature>
<accession>A0AAE2ZJA1</accession>
<dbReference type="PRINTS" id="PR00116">
    <property type="entry name" value="ARGINASE"/>
</dbReference>
<feature type="binding site" evidence="4">
    <location>
        <position position="149"/>
    </location>
    <ligand>
        <name>Mn(2+)</name>
        <dbReference type="ChEBI" id="CHEBI:29035"/>
        <label>1</label>
    </ligand>
</feature>
<dbReference type="GO" id="GO:0046872">
    <property type="term" value="F:metal ion binding"/>
    <property type="evidence" value="ECO:0007669"/>
    <property type="project" value="UniProtKB-KW"/>
</dbReference>
<comment type="similarity">
    <text evidence="1">Belongs to the arginase family. Agmatinase subfamily.</text>
</comment>
<evidence type="ECO:0000256" key="4">
    <source>
        <dbReference type="PIRSR" id="PIRSR036979-1"/>
    </source>
</evidence>
<evidence type="ECO:0000313" key="7">
    <source>
        <dbReference type="Proteomes" id="UP001196509"/>
    </source>
</evidence>
<proteinExistence type="inferred from homology"/>